<dbReference type="InterPro" id="IPR008978">
    <property type="entry name" value="HSP20-like_chaperone"/>
</dbReference>
<evidence type="ECO:0000313" key="1">
    <source>
        <dbReference type="EMBL" id="OCL26261.1"/>
    </source>
</evidence>
<dbReference type="AlphaFoldDB" id="A0A1C0A7R4"/>
<comment type="caution">
    <text evidence="1">The sequence shown here is derived from an EMBL/GenBank/DDBJ whole genome shotgun (WGS) entry which is preliminary data.</text>
</comment>
<name>A0A1C0A7R4_9FIRM</name>
<reference evidence="1 2" key="2">
    <citation type="submission" date="2016-08" db="EMBL/GenBank/DDBJ databases">
        <title>Orenia metallireducens sp. nov. strain Z6, a Novel Metal-reducing Firmicute from the Deep Subsurface.</title>
        <authorList>
            <person name="Maxim B.I."/>
            <person name="Kenneth K."/>
            <person name="Flynn T.M."/>
            <person name="Oloughlin E.J."/>
            <person name="Locke R.A."/>
            <person name="Weber J.R."/>
            <person name="Egan S.M."/>
            <person name="Mackie R.I."/>
            <person name="Cann I.K."/>
        </authorList>
    </citation>
    <scope>NUCLEOTIDE SEQUENCE [LARGE SCALE GENOMIC DNA]</scope>
    <source>
        <strain evidence="1 2">Z6</strain>
    </source>
</reference>
<dbReference type="EMBL" id="LWDV01000009">
    <property type="protein sequence ID" value="OCL26261.1"/>
    <property type="molecule type" value="Genomic_DNA"/>
</dbReference>
<dbReference type="OrthoDB" id="2905328at2"/>
<evidence type="ECO:0008006" key="3">
    <source>
        <dbReference type="Google" id="ProtNLM"/>
    </source>
</evidence>
<gene>
    <name evidence="1" type="ORF">U472_09630</name>
</gene>
<keyword evidence="2" id="KW-1185">Reference proteome</keyword>
<protein>
    <recommendedName>
        <fullName evidence="3">Molecular chaperone IbpA, HSP20 family</fullName>
    </recommendedName>
</protein>
<evidence type="ECO:0000313" key="2">
    <source>
        <dbReference type="Proteomes" id="UP000093514"/>
    </source>
</evidence>
<accession>A0A1C0A7R4</accession>
<dbReference type="RefSeq" id="WP_068717912.1">
    <property type="nucleotide sequence ID" value="NZ_LWDV01000009.1"/>
</dbReference>
<dbReference type="Proteomes" id="UP000093514">
    <property type="component" value="Unassembled WGS sequence"/>
</dbReference>
<organism evidence="1 2">
    <name type="scientific">Orenia metallireducens</name>
    <dbReference type="NCBI Taxonomy" id="1413210"/>
    <lineage>
        <taxon>Bacteria</taxon>
        <taxon>Bacillati</taxon>
        <taxon>Bacillota</taxon>
        <taxon>Clostridia</taxon>
        <taxon>Halanaerobiales</taxon>
        <taxon>Halobacteroidaceae</taxon>
        <taxon>Orenia</taxon>
    </lineage>
</organism>
<dbReference type="SUPFAM" id="SSF49764">
    <property type="entry name" value="HSP20-like chaperones"/>
    <property type="match status" value="1"/>
</dbReference>
<sequence length="168" mass="19134">MSGNFGNNGGIDFSYIKNYIDDILEKSLGQNDDNQSFNFDSEGLQNYIQDMIAISLQQGFNNSKNTFDSSNLSRNSNYPTPEIFETHDYRILRVDIPKGVSRRHIESFVRGNQLVIKWGPGIEDQIIPITFDMDPDNVKGVVKDNILELRFSKDVKIEAKSIEIEHLG</sequence>
<proteinExistence type="predicted"/>
<reference evidence="2" key="1">
    <citation type="submission" date="2016-07" db="EMBL/GenBank/DDBJ databases">
        <authorList>
            <person name="Florea S."/>
            <person name="Webb J.S."/>
            <person name="Jaromczyk J."/>
            <person name="Schardl C.L."/>
        </authorList>
    </citation>
    <scope>NUCLEOTIDE SEQUENCE [LARGE SCALE GENOMIC DNA]</scope>
    <source>
        <strain evidence="2">Z6</strain>
    </source>
</reference>